<accession>A0A0G1KBM3</accession>
<evidence type="ECO:0000256" key="4">
    <source>
        <dbReference type="ARBA" id="ARBA00035258"/>
    </source>
</evidence>
<evidence type="ECO:0000313" key="7">
    <source>
        <dbReference type="EMBL" id="KKT81018.1"/>
    </source>
</evidence>
<gene>
    <name evidence="5" type="primary">rpsH</name>
    <name evidence="7" type="ORF">UW78_C0019G0013</name>
</gene>
<name>A0A0G1KBM3_9BACT</name>
<proteinExistence type="inferred from homology"/>
<dbReference type="SUPFAM" id="SSF56047">
    <property type="entry name" value="Ribosomal protein S8"/>
    <property type="match status" value="1"/>
</dbReference>
<organism evidence="7 8">
    <name type="scientific">Candidatus Azambacteria bacterium GW2011_GWA1_44_9</name>
    <dbReference type="NCBI Taxonomy" id="1618610"/>
    <lineage>
        <taxon>Bacteria</taxon>
        <taxon>Candidatus Azamiibacteriota</taxon>
    </lineage>
</organism>
<dbReference type="InterPro" id="IPR000630">
    <property type="entry name" value="Ribosomal_uS8"/>
</dbReference>
<keyword evidence="3 5" id="KW-0687">Ribonucleoprotein</keyword>
<dbReference type="Gene3D" id="3.30.1490.10">
    <property type="match status" value="1"/>
</dbReference>
<dbReference type="Pfam" id="PF00410">
    <property type="entry name" value="Ribosomal_S8"/>
    <property type="match status" value="1"/>
</dbReference>
<evidence type="ECO:0000256" key="1">
    <source>
        <dbReference type="ARBA" id="ARBA00006471"/>
    </source>
</evidence>
<comment type="caution">
    <text evidence="7">The sequence shown here is derived from an EMBL/GenBank/DDBJ whole genome shotgun (WGS) entry which is preliminary data.</text>
</comment>
<dbReference type="FunFam" id="3.30.1490.10:FF:000001">
    <property type="entry name" value="30S ribosomal protein S8"/>
    <property type="match status" value="1"/>
</dbReference>
<dbReference type="GO" id="GO:1990904">
    <property type="term" value="C:ribonucleoprotein complex"/>
    <property type="evidence" value="ECO:0007669"/>
    <property type="project" value="UniProtKB-KW"/>
</dbReference>
<dbReference type="NCBIfam" id="NF001109">
    <property type="entry name" value="PRK00136.1"/>
    <property type="match status" value="1"/>
</dbReference>
<dbReference type="GO" id="GO:0006412">
    <property type="term" value="P:translation"/>
    <property type="evidence" value="ECO:0007669"/>
    <property type="project" value="UniProtKB-UniRule"/>
</dbReference>
<sequence>MDPISDMLTRIRNAQKAGHQAVNIPMSNLKFEIAKILKKENYVEDCRKSGKGTKKIIEITIKYPAAINEIKRISKPGKRVYAGVSEIKPIKNGYGVSIISTSRGLMTNKEARKSGFGGEILLEIW</sequence>
<dbReference type="PANTHER" id="PTHR11758">
    <property type="entry name" value="40S RIBOSOMAL PROTEIN S15A"/>
    <property type="match status" value="1"/>
</dbReference>
<keyword evidence="2 5" id="KW-0689">Ribosomal protein</keyword>
<keyword evidence="5" id="KW-0694">RNA-binding</keyword>
<protein>
    <recommendedName>
        <fullName evidence="4 5">Small ribosomal subunit protein uS8</fullName>
    </recommendedName>
</protein>
<dbReference type="HAMAP" id="MF_01302_B">
    <property type="entry name" value="Ribosomal_uS8_B"/>
    <property type="match status" value="1"/>
</dbReference>
<dbReference type="PATRIC" id="fig|1618610.3.peg.637"/>
<dbReference type="InterPro" id="IPR047863">
    <property type="entry name" value="Ribosomal_uS8_CS"/>
</dbReference>
<evidence type="ECO:0000256" key="5">
    <source>
        <dbReference type="HAMAP-Rule" id="MF_01302"/>
    </source>
</evidence>
<reference evidence="7 8" key="1">
    <citation type="journal article" date="2015" name="Nature">
        <title>rRNA introns, odd ribosomes, and small enigmatic genomes across a large radiation of phyla.</title>
        <authorList>
            <person name="Brown C.T."/>
            <person name="Hug L.A."/>
            <person name="Thomas B.C."/>
            <person name="Sharon I."/>
            <person name="Castelle C.J."/>
            <person name="Singh A."/>
            <person name="Wilkins M.J."/>
            <person name="Williams K.H."/>
            <person name="Banfield J.F."/>
        </authorList>
    </citation>
    <scope>NUCLEOTIDE SEQUENCE [LARGE SCALE GENOMIC DNA]</scope>
</reference>
<comment type="similarity">
    <text evidence="1 5 6">Belongs to the universal ribosomal protein uS8 family.</text>
</comment>
<evidence type="ECO:0000313" key="8">
    <source>
        <dbReference type="Proteomes" id="UP000034595"/>
    </source>
</evidence>
<evidence type="ECO:0000256" key="6">
    <source>
        <dbReference type="RuleBase" id="RU003660"/>
    </source>
</evidence>
<dbReference type="Gene3D" id="3.30.1370.30">
    <property type="match status" value="1"/>
</dbReference>
<dbReference type="Proteomes" id="UP000034595">
    <property type="component" value="Unassembled WGS sequence"/>
</dbReference>
<dbReference type="PROSITE" id="PS00053">
    <property type="entry name" value="RIBOSOMAL_S8"/>
    <property type="match status" value="1"/>
</dbReference>
<dbReference type="InterPro" id="IPR035987">
    <property type="entry name" value="Ribosomal_uS8_sf"/>
</dbReference>
<dbReference type="EMBL" id="LCJQ01000019">
    <property type="protein sequence ID" value="KKT81018.1"/>
    <property type="molecule type" value="Genomic_DNA"/>
</dbReference>
<comment type="function">
    <text evidence="5">One of the primary rRNA binding proteins, it binds directly to 16S rRNA central domain where it helps coordinate assembly of the platform of the 30S subunit.</text>
</comment>
<evidence type="ECO:0000256" key="3">
    <source>
        <dbReference type="ARBA" id="ARBA00023274"/>
    </source>
</evidence>
<evidence type="ECO:0000256" key="2">
    <source>
        <dbReference type="ARBA" id="ARBA00022980"/>
    </source>
</evidence>
<dbReference type="GO" id="GO:0019843">
    <property type="term" value="F:rRNA binding"/>
    <property type="evidence" value="ECO:0007669"/>
    <property type="project" value="UniProtKB-UniRule"/>
</dbReference>
<dbReference type="GO" id="GO:0005840">
    <property type="term" value="C:ribosome"/>
    <property type="evidence" value="ECO:0007669"/>
    <property type="project" value="UniProtKB-KW"/>
</dbReference>
<dbReference type="GO" id="GO:0003735">
    <property type="term" value="F:structural constituent of ribosome"/>
    <property type="evidence" value="ECO:0007669"/>
    <property type="project" value="InterPro"/>
</dbReference>
<keyword evidence="5" id="KW-0699">rRNA-binding</keyword>
<dbReference type="GO" id="GO:0005737">
    <property type="term" value="C:cytoplasm"/>
    <property type="evidence" value="ECO:0007669"/>
    <property type="project" value="UniProtKB-ARBA"/>
</dbReference>
<dbReference type="AlphaFoldDB" id="A0A0G1KBM3"/>
<comment type="subunit">
    <text evidence="5">Part of the 30S ribosomal subunit. Contacts proteins S5 and S12.</text>
</comment>